<reference evidence="2 3" key="1">
    <citation type="journal article" date="2015" name="Microbes Environ.">
        <title>Distribution and evolution of nitrogen fixation genes in the phylum bacteroidetes.</title>
        <authorList>
            <person name="Inoue J."/>
            <person name="Oshima K."/>
            <person name="Suda W."/>
            <person name="Sakamoto M."/>
            <person name="Iino T."/>
            <person name="Noda S."/>
            <person name="Hongoh Y."/>
            <person name="Hattori M."/>
            <person name="Ohkuma M."/>
        </authorList>
    </citation>
    <scope>NUCLEOTIDE SEQUENCE [LARGE SCALE GENOMIC DNA]</scope>
    <source>
        <strain evidence="2 3">JCM 15093</strain>
    </source>
</reference>
<evidence type="ECO:0000259" key="1">
    <source>
        <dbReference type="Pfam" id="PF17973"/>
    </source>
</evidence>
<name>A0A069D0D8_9BACE</name>
<gene>
    <name evidence="2" type="ORF">JCM15093_972</name>
</gene>
<organism evidence="2 3">
    <name type="scientific">Bacteroides graminisolvens DSM 19988 = JCM 15093</name>
    <dbReference type="NCBI Taxonomy" id="1121097"/>
    <lineage>
        <taxon>Bacteria</taxon>
        <taxon>Pseudomonadati</taxon>
        <taxon>Bacteroidota</taxon>
        <taxon>Bacteroidia</taxon>
        <taxon>Bacteroidales</taxon>
        <taxon>Bacteroidaceae</taxon>
        <taxon>Bacteroides</taxon>
    </lineage>
</organism>
<dbReference type="Pfam" id="PF17973">
    <property type="entry name" value="bMG10"/>
    <property type="match status" value="1"/>
</dbReference>
<dbReference type="Proteomes" id="UP000027601">
    <property type="component" value="Unassembled WGS sequence"/>
</dbReference>
<keyword evidence="3" id="KW-1185">Reference proteome</keyword>
<sequence length="62" mass="6721">MEVKDASTQMFFSSMSKGVHVWENTYVVSRPGTYEAGIATVQGAYTPEYSAHSASTTLEVAN</sequence>
<accession>A0A069D0D8</accession>
<evidence type="ECO:0000313" key="3">
    <source>
        <dbReference type="Proteomes" id="UP000027601"/>
    </source>
</evidence>
<dbReference type="EMBL" id="BAJS01000003">
    <property type="protein sequence ID" value="GAK35845.1"/>
    <property type="molecule type" value="Genomic_DNA"/>
</dbReference>
<protein>
    <submittedName>
        <fullName evidence="2">Large extracellular alpha-helical protein</fullName>
    </submittedName>
</protein>
<proteinExistence type="predicted"/>
<dbReference type="eggNOG" id="COG2373">
    <property type="taxonomic scope" value="Bacteria"/>
</dbReference>
<evidence type="ECO:0000313" key="2">
    <source>
        <dbReference type="EMBL" id="GAK35845.1"/>
    </source>
</evidence>
<dbReference type="InterPro" id="IPR041246">
    <property type="entry name" value="Bact_MG10"/>
</dbReference>
<dbReference type="AlphaFoldDB" id="A0A069D0D8"/>
<comment type="caution">
    <text evidence="2">The sequence shown here is derived from an EMBL/GenBank/DDBJ whole genome shotgun (WGS) entry which is preliminary data.</text>
</comment>
<feature type="domain" description="Bacterial alpha-2-macroglobulin MG10" evidence="1">
    <location>
        <begin position="2"/>
        <end position="48"/>
    </location>
</feature>